<feature type="transmembrane region" description="Helical" evidence="9">
    <location>
        <begin position="431"/>
        <end position="457"/>
    </location>
</feature>
<sequence length="1055" mass="113183">MSISTPFILRPVATTLMMAAIVLSGVAAFFYLPVAPLPQVDFPTIQVSAQLPGASAQTMASSVATPLEQQFGQIAGVTQLTSTSTLGNTQINIQFELDRSIDAAAQDVQAAITAAGRKLPTSLSSPPSYRKFNPADPPIIILSVTADTLPITEVSDQAENILAQQISQIRGVANVNIGGQQKPSVRVQVDPERLASRGLTLEDVRAMLGTITADAAKGTVQGVEQSFTIAANDQIVKPEDYDKVILAYRNGAPIRVADVGRAVAGPENTLSGAWANGKRSVLLVIFKQPGANVIETVDAIKAALPKFASVIPAGVKIDIMNDRTETIRASVHEVEFTLLLTIGLVVLVVLLFLRNLRATLIASAIVPISLIGTFAVMYVAGFSLDNLSLMALVIAVGFVVDDAIVVVENIVRHIENGEPPFRAALKGASEIGFTVMSISLSLVAVFIPLLLMGGIIGRLMHEFAMTVTVTIAVSVVVALTLTPMLCSRFLTPHEEERPGLLSRMIGRFFEALQAGYARTLDVALHFRRFTLMVFFATLALTIYLFVIIPKGFFPVQDTGSIVAITDAPQDISFDEMVRRQKVLADIIAEDPDIATVASFLGSSPGATLNSGRIFIRLKPWGERKASALEIVNRLRPKLAEVQGAAAFLSPAQDITVGARASRALYQYTLQDASLEELNEWTPQIVAKLRTLPALADVSTDLLINAPQLSVKIDRDRASLYGITPQHIDATLNSALGQRQVVQYYTQLSTYNVVLEILPELQTQPDVLNRIYVRSPNTGQMLPLSTLATFDTDKTGYLSITHQSQFPSATVFFNLKPGVALGEGVTAINAAMAEIGAPKTLVGNFQGNAQAFQDSLRTTPILIVAALITVYIILGMLYESFIHPLTILSTLPSAGVGALLMLMAFGFDLSVIGIIGIILLIGIVKKNGIMMVDFAITAERQRGLSAEESIREAALLRFRPILMTTAAALLGGVPLMLGTGSGSELRQPLGYAMVGGLALSQILTLYTTPVIYLYLDKLQTRLTRGAKAHETAPDEPMALESELADALTERPRKAAE</sequence>
<evidence type="ECO:0000256" key="4">
    <source>
        <dbReference type="ARBA" id="ARBA00022519"/>
    </source>
</evidence>
<keyword evidence="6 9" id="KW-1133">Transmembrane helix</keyword>
<dbReference type="PANTHER" id="PTHR32063">
    <property type="match status" value="1"/>
</dbReference>
<dbReference type="SUPFAM" id="SSF82866">
    <property type="entry name" value="Multidrug efflux transporter AcrB transmembrane domain"/>
    <property type="match status" value="2"/>
</dbReference>
<evidence type="ECO:0000313" key="10">
    <source>
        <dbReference type="EMBL" id="MBJ7544979.1"/>
    </source>
</evidence>
<dbReference type="Proteomes" id="UP000623250">
    <property type="component" value="Unassembled WGS sequence"/>
</dbReference>
<dbReference type="PANTHER" id="PTHR32063:SF30">
    <property type="entry name" value="ACRB_ACRD_ACRF FAMILY PROTEIN"/>
    <property type="match status" value="1"/>
</dbReference>
<dbReference type="InterPro" id="IPR027463">
    <property type="entry name" value="AcrB_DN_DC_subdom"/>
</dbReference>
<feature type="region of interest" description="Disordered" evidence="8">
    <location>
        <begin position="1025"/>
        <end position="1055"/>
    </location>
</feature>
<dbReference type="AlphaFoldDB" id="A0A8I1GHI2"/>
<proteinExistence type="predicted"/>
<evidence type="ECO:0000256" key="7">
    <source>
        <dbReference type="ARBA" id="ARBA00023136"/>
    </source>
</evidence>
<feature type="compositionally biased region" description="Basic and acidic residues" evidence="8">
    <location>
        <begin position="1046"/>
        <end position="1055"/>
    </location>
</feature>
<gene>
    <name evidence="10" type="ORF">JDN41_15600</name>
</gene>
<keyword evidence="3" id="KW-1003">Cell membrane</keyword>
<accession>A0A8I1GHI2</accession>
<feature type="transmembrane region" description="Helical" evidence="9">
    <location>
        <begin position="860"/>
        <end position="877"/>
    </location>
</feature>
<dbReference type="GO" id="GO:0005886">
    <property type="term" value="C:plasma membrane"/>
    <property type="evidence" value="ECO:0007669"/>
    <property type="project" value="UniProtKB-SubCell"/>
</dbReference>
<reference evidence="10 11" key="1">
    <citation type="submission" date="2020-12" db="EMBL/GenBank/DDBJ databases">
        <title>Revised draft genomes of Rhodomicrobium vannielii ATCC 17100 and Rhodomicrobium udaipurense JA643.</title>
        <authorList>
            <person name="Conners E.M."/>
            <person name="Davenport E.J."/>
            <person name="Bose A."/>
        </authorList>
    </citation>
    <scope>NUCLEOTIDE SEQUENCE [LARGE SCALE GENOMIC DNA]</scope>
    <source>
        <strain evidence="10 11">JA643</strain>
    </source>
</reference>
<feature type="transmembrane region" description="Helical" evidence="9">
    <location>
        <begin position="12"/>
        <end position="32"/>
    </location>
</feature>
<evidence type="ECO:0000256" key="6">
    <source>
        <dbReference type="ARBA" id="ARBA00022989"/>
    </source>
</evidence>
<feature type="transmembrane region" description="Helical" evidence="9">
    <location>
        <begin position="360"/>
        <end position="381"/>
    </location>
</feature>
<feature type="transmembrane region" description="Helical" evidence="9">
    <location>
        <begin position="957"/>
        <end position="976"/>
    </location>
</feature>
<dbReference type="InterPro" id="IPR001036">
    <property type="entry name" value="Acrflvin-R"/>
</dbReference>
<feature type="transmembrane region" description="Helical" evidence="9">
    <location>
        <begin position="897"/>
        <end position="923"/>
    </location>
</feature>
<evidence type="ECO:0000256" key="5">
    <source>
        <dbReference type="ARBA" id="ARBA00022692"/>
    </source>
</evidence>
<dbReference type="RefSeq" id="WP_037233463.1">
    <property type="nucleotide sequence ID" value="NZ_JAEMUK010000083.1"/>
</dbReference>
<dbReference type="SUPFAM" id="SSF82693">
    <property type="entry name" value="Multidrug efflux transporter AcrB pore domain, PN1, PN2, PC1 and PC2 subdomains"/>
    <property type="match status" value="4"/>
</dbReference>
<evidence type="ECO:0000256" key="9">
    <source>
        <dbReference type="SAM" id="Phobius"/>
    </source>
</evidence>
<evidence type="ECO:0000256" key="2">
    <source>
        <dbReference type="ARBA" id="ARBA00022448"/>
    </source>
</evidence>
<evidence type="ECO:0000256" key="8">
    <source>
        <dbReference type="SAM" id="MobiDB-lite"/>
    </source>
</evidence>
<feature type="transmembrane region" description="Helical" evidence="9">
    <location>
        <begin position="529"/>
        <end position="548"/>
    </location>
</feature>
<dbReference type="EMBL" id="JAEMUK010000083">
    <property type="protein sequence ID" value="MBJ7544979.1"/>
    <property type="molecule type" value="Genomic_DNA"/>
</dbReference>
<dbReference type="Pfam" id="PF00873">
    <property type="entry name" value="ACR_tran"/>
    <property type="match status" value="1"/>
</dbReference>
<keyword evidence="11" id="KW-1185">Reference proteome</keyword>
<comment type="subcellular location">
    <subcellularLocation>
        <location evidence="1">Cell inner membrane</location>
        <topology evidence="1">Multi-pass membrane protein</topology>
    </subcellularLocation>
</comment>
<dbReference type="Gene3D" id="3.30.2090.10">
    <property type="entry name" value="Multidrug efflux transporter AcrB TolC docking domain, DN and DC subdomains"/>
    <property type="match status" value="2"/>
</dbReference>
<evidence type="ECO:0000313" key="11">
    <source>
        <dbReference type="Proteomes" id="UP000623250"/>
    </source>
</evidence>
<comment type="caution">
    <text evidence="10">The sequence shown here is derived from an EMBL/GenBank/DDBJ whole genome shotgun (WGS) entry which is preliminary data.</text>
</comment>
<evidence type="ECO:0000256" key="1">
    <source>
        <dbReference type="ARBA" id="ARBA00004429"/>
    </source>
</evidence>
<feature type="transmembrane region" description="Helical" evidence="9">
    <location>
        <begin position="988"/>
        <end position="1014"/>
    </location>
</feature>
<name>A0A8I1GHI2_9HYPH</name>
<dbReference type="Gene3D" id="3.30.70.1320">
    <property type="entry name" value="Multidrug efflux transporter AcrB pore domain like"/>
    <property type="match status" value="1"/>
</dbReference>
<dbReference type="Gene3D" id="1.20.1640.10">
    <property type="entry name" value="Multidrug efflux transporter AcrB transmembrane domain"/>
    <property type="match status" value="2"/>
</dbReference>
<dbReference type="FunFam" id="3.30.70.1430:FF:000001">
    <property type="entry name" value="Efflux pump membrane transporter"/>
    <property type="match status" value="1"/>
</dbReference>
<feature type="transmembrane region" description="Helical" evidence="9">
    <location>
        <begin position="463"/>
        <end position="486"/>
    </location>
</feature>
<keyword evidence="2" id="KW-0813">Transport</keyword>
<protein>
    <submittedName>
        <fullName evidence="10">Multidrug efflux RND transporter permease subunit</fullName>
    </submittedName>
</protein>
<dbReference type="PRINTS" id="PR00702">
    <property type="entry name" value="ACRIFLAVINRP"/>
</dbReference>
<keyword evidence="4" id="KW-0997">Cell inner membrane</keyword>
<organism evidence="10 11">
    <name type="scientific">Rhodomicrobium udaipurense</name>
    <dbReference type="NCBI Taxonomy" id="1202716"/>
    <lineage>
        <taxon>Bacteria</taxon>
        <taxon>Pseudomonadati</taxon>
        <taxon>Pseudomonadota</taxon>
        <taxon>Alphaproteobacteria</taxon>
        <taxon>Hyphomicrobiales</taxon>
        <taxon>Hyphomicrobiaceae</taxon>
        <taxon>Rhodomicrobium</taxon>
    </lineage>
</organism>
<feature type="transmembrane region" description="Helical" evidence="9">
    <location>
        <begin position="336"/>
        <end position="353"/>
    </location>
</feature>
<keyword evidence="5 9" id="KW-0812">Transmembrane</keyword>
<dbReference type="SUPFAM" id="SSF82714">
    <property type="entry name" value="Multidrug efflux transporter AcrB TolC docking domain, DN and DC subdomains"/>
    <property type="match status" value="2"/>
</dbReference>
<keyword evidence="7 9" id="KW-0472">Membrane</keyword>
<evidence type="ECO:0000256" key="3">
    <source>
        <dbReference type="ARBA" id="ARBA00022475"/>
    </source>
</evidence>
<dbReference type="NCBIfam" id="NF033617">
    <property type="entry name" value="RND_permease_2"/>
    <property type="match status" value="1"/>
</dbReference>
<dbReference type="FunFam" id="1.20.1640.10:FF:000001">
    <property type="entry name" value="Efflux pump membrane transporter"/>
    <property type="match status" value="1"/>
</dbReference>
<dbReference type="Gene3D" id="3.30.70.1430">
    <property type="entry name" value="Multidrug efflux transporter AcrB pore domain"/>
    <property type="match status" value="2"/>
</dbReference>
<dbReference type="GO" id="GO:0042910">
    <property type="term" value="F:xenobiotic transmembrane transporter activity"/>
    <property type="evidence" value="ECO:0007669"/>
    <property type="project" value="TreeGrafter"/>
</dbReference>
<dbReference type="Gene3D" id="3.30.70.1440">
    <property type="entry name" value="Multidrug efflux transporter AcrB pore domain"/>
    <property type="match status" value="1"/>
</dbReference>